<dbReference type="InterPro" id="IPR003439">
    <property type="entry name" value="ABC_transporter-like_ATP-bd"/>
</dbReference>
<dbReference type="PROSITE" id="PS50893">
    <property type="entry name" value="ABC_TRANSPORTER_2"/>
    <property type="match status" value="1"/>
</dbReference>
<dbReference type="InterPro" id="IPR003593">
    <property type="entry name" value="AAA+_ATPase"/>
</dbReference>
<keyword evidence="7" id="KW-0378">Hydrolase</keyword>
<sequence length="327" mass="34430">MRDVRSGGERSGLRLTGVHKSFGGVAALRGVDFEALGGEVHALLGQNGSGKSTLVKVITGIHAPAPGAEMQVWGGPVALPLGAAHEHGMAVIHQDLGLVDTLTVAENMGVSSPYGARLLAPFSMAAERRICCELLTDLGARIHPDTLIADLPPAARATVAIARATRLLREHGERFVFILDEPTAYLSADESQQVIALMRRVADRGSAVVFISHRLQEVAAVADRVTVLRDGVVVDTFVGQTDSQQIIEAMLGQRLARAYPERAPAPTSAPVLQAQGLTGARVVDLDLGVAAGDRRPRRSGRYGARGDPGAPRRRGARPGGTGTPGRR</sequence>
<keyword evidence="4 7" id="KW-0067">ATP-binding</keyword>
<feature type="compositionally biased region" description="Gly residues" evidence="5">
    <location>
        <begin position="317"/>
        <end position="327"/>
    </location>
</feature>
<dbReference type="InterPro" id="IPR050107">
    <property type="entry name" value="ABC_carbohydrate_import_ATPase"/>
</dbReference>
<accession>A0A077M304</accession>
<dbReference type="SUPFAM" id="SSF52540">
    <property type="entry name" value="P-loop containing nucleoside triphosphate hydrolases"/>
    <property type="match status" value="1"/>
</dbReference>
<dbReference type="EMBL" id="CAJC01000010">
    <property type="protein sequence ID" value="CCI51526.1"/>
    <property type="molecule type" value="Genomic_DNA"/>
</dbReference>
<keyword evidence="2" id="KW-0677">Repeat</keyword>
<name>A0A077M304_9MICO</name>
<evidence type="ECO:0000256" key="5">
    <source>
        <dbReference type="SAM" id="MobiDB-lite"/>
    </source>
</evidence>
<organism evidence="7 8">
    <name type="scientific">Nostocoides jenkinsii Ben 74</name>
    <dbReference type="NCBI Taxonomy" id="1193518"/>
    <lineage>
        <taxon>Bacteria</taxon>
        <taxon>Bacillati</taxon>
        <taxon>Actinomycetota</taxon>
        <taxon>Actinomycetes</taxon>
        <taxon>Micrococcales</taxon>
        <taxon>Intrasporangiaceae</taxon>
        <taxon>Nostocoides</taxon>
    </lineage>
</organism>
<feature type="region of interest" description="Disordered" evidence="5">
    <location>
        <begin position="289"/>
        <end position="327"/>
    </location>
</feature>
<dbReference type="EC" id="3.6.3.17" evidence="7"/>
<dbReference type="GO" id="GO:0016887">
    <property type="term" value="F:ATP hydrolysis activity"/>
    <property type="evidence" value="ECO:0007669"/>
    <property type="project" value="InterPro"/>
</dbReference>
<reference evidence="7 8" key="1">
    <citation type="journal article" date="2013" name="ISME J.">
        <title>A metabolic model for members of the genus Tetrasphaera involved in enhanced biological phosphorus removal.</title>
        <authorList>
            <person name="Kristiansen R."/>
            <person name="Nguyen H.T.T."/>
            <person name="Saunders A.M."/>
            <person name="Nielsen J.L."/>
            <person name="Wimmer R."/>
            <person name="Le V.Q."/>
            <person name="McIlroy S.J."/>
            <person name="Petrovski S."/>
            <person name="Seviour R.J."/>
            <person name="Calteau A."/>
            <person name="Nielsen K.L."/>
            <person name="Nielsen P.H."/>
        </authorList>
    </citation>
    <scope>NUCLEOTIDE SEQUENCE [LARGE SCALE GENOMIC DNA]</scope>
    <source>
        <strain evidence="7 8">Ben 74</strain>
    </source>
</reference>
<gene>
    <name evidence="7" type="ORF">BN13_1070011</name>
</gene>
<dbReference type="GO" id="GO:0005524">
    <property type="term" value="F:ATP binding"/>
    <property type="evidence" value="ECO:0007669"/>
    <property type="project" value="UniProtKB-KW"/>
</dbReference>
<evidence type="ECO:0000256" key="4">
    <source>
        <dbReference type="ARBA" id="ARBA00022840"/>
    </source>
</evidence>
<dbReference type="Pfam" id="PF00005">
    <property type="entry name" value="ABC_tran"/>
    <property type="match status" value="1"/>
</dbReference>
<dbReference type="STRING" id="1193518.BN13_1070011"/>
<keyword evidence="3" id="KW-0547">Nucleotide-binding</keyword>
<feature type="domain" description="ABC transporter" evidence="6">
    <location>
        <begin position="13"/>
        <end position="255"/>
    </location>
</feature>
<keyword evidence="1" id="KW-0813">Transport</keyword>
<evidence type="ECO:0000256" key="2">
    <source>
        <dbReference type="ARBA" id="ARBA00022737"/>
    </source>
</evidence>
<dbReference type="Gene3D" id="3.40.50.300">
    <property type="entry name" value="P-loop containing nucleotide triphosphate hydrolases"/>
    <property type="match status" value="1"/>
</dbReference>
<dbReference type="SMART" id="SM00382">
    <property type="entry name" value="AAA"/>
    <property type="match status" value="1"/>
</dbReference>
<keyword evidence="8" id="KW-1185">Reference proteome</keyword>
<comment type="caution">
    <text evidence="7">The sequence shown here is derived from an EMBL/GenBank/DDBJ whole genome shotgun (WGS) entry which is preliminary data.</text>
</comment>
<proteinExistence type="predicted"/>
<dbReference type="PANTHER" id="PTHR43790">
    <property type="entry name" value="CARBOHYDRATE TRANSPORT ATP-BINDING PROTEIN MG119-RELATED"/>
    <property type="match status" value="1"/>
</dbReference>
<evidence type="ECO:0000259" key="6">
    <source>
        <dbReference type="PROSITE" id="PS50893"/>
    </source>
</evidence>
<dbReference type="CDD" id="cd03216">
    <property type="entry name" value="ABC_Carb_Monos_I"/>
    <property type="match status" value="1"/>
</dbReference>
<protein>
    <submittedName>
        <fullName evidence="7">Ribose import ATP-binding protein rbsA 1</fullName>
        <ecNumber evidence="7">3.6.3.17</ecNumber>
    </submittedName>
</protein>
<evidence type="ECO:0000256" key="3">
    <source>
        <dbReference type="ARBA" id="ARBA00022741"/>
    </source>
</evidence>
<dbReference type="Proteomes" id="UP000035720">
    <property type="component" value="Unassembled WGS sequence"/>
</dbReference>
<evidence type="ECO:0000256" key="1">
    <source>
        <dbReference type="ARBA" id="ARBA00022448"/>
    </source>
</evidence>
<dbReference type="InterPro" id="IPR027417">
    <property type="entry name" value="P-loop_NTPase"/>
</dbReference>
<dbReference type="PANTHER" id="PTHR43790:SF9">
    <property type="entry name" value="GALACTOFURANOSE TRANSPORTER ATP-BINDING PROTEIN YTFR"/>
    <property type="match status" value="1"/>
</dbReference>
<evidence type="ECO:0000313" key="8">
    <source>
        <dbReference type="Proteomes" id="UP000035720"/>
    </source>
</evidence>
<dbReference type="AlphaFoldDB" id="A0A077M304"/>
<evidence type="ECO:0000313" key="7">
    <source>
        <dbReference type="EMBL" id="CCI51526.1"/>
    </source>
</evidence>